<proteinExistence type="predicted"/>
<dbReference type="Proteomes" id="UP000232323">
    <property type="component" value="Unassembled WGS sequence"/>
</dbReference>
<dbReference type="AlphaFoldDB" id="A0A250XD50"/>
<name>A0A250XD50_9CHLO</name>
<feature type="region of interest" description="Disordered" evidence="1">
    <location>
        <begin position="298"/>
        <end position="351"/>
    </location>
</feature>
<evidence type="ECO:0000313" key="3">
    <source>
        <dbReference type="Proteomes" id="UP000232323"/>
    </source>
</evidence>
<evidence type="ECO:0000313" key="2">
    <source>
        <dbReference type="EMBL" id="GAX81001.1"/>
    </source>
</evidence>
<accession>A0A250XD50</accession>
<protein>
    <submittedName>
        <fullName evidence="2">Uncharacterized protein</fullName>
    </submittedName>
</protein>
<feature type="compositionally biased region" description="Polar residues" evidence="1">
    <location>
        <begin position="322"/>
        <end position="331"/>
    </location>
</feature>
<sequence length="481" mass="52114">MCNVLPDGSAFWWTLEEAAHKYTRQVSPSGCGPTAAIDVLRILGLELGKGEVINLAPARVRNYDAPLVEYLISRAKAGTTHADLIQAVHQLSSGTVSGLLFSPHHLTPPHLIGTYLSKWMAAGAVPVLTMNLFLQGNDAWHHQVVYGVRAPGHQLDSTAPGMGAACSDTRHRPDNPSIDASAAASKASGWHLELLNPLRSEPVEAVLQTLSTPPFMVIPRDHIQRKLMDEIRVLTRQPAGIHHADVASDKGYINPVKVEAAVKLCMRLQEERPWSDFAVGNQLMGVLSEVIHQEETRTKQWQESFIQEEEGTDNRPVEDGLSAQNTSNHNTGYEDPIGPGNHGNINKRSSNKINRQGYSSFADVVIPWGGVGGITLFAKAGSKAHDWLVMKQGMQIRPDSSMTSSVPHHDIARCADGQNADMFGSNAPASTSEADRWGGGVSTMIAESSMSTPPASDALTVFLPLYNDLKVQVFTDLSVPI</sequence>
<reference evidence="2 3" key="1">
    <citation type="submission" date="2017-08" db="EMBL/GenBank/DDBJ databases">
        <title>Acidophilic green algal genome provides insights into adaptation to an acidic environment.</title>
        <authorList>
            <person name="Hirooka S."/>
            <person name="Hirose Y."/>
            <person name="Kanesaki Y."/>
            <person name="Higuchi S."/>
            <person name="Fujiwara T."/>
            <person name="Onuma R."/>
            <person name="Era A."/>
            <person name="Ohbayashi R."/>
            <person name="Uzuka A."/>
            <person name="Nozaki H."/>
            <person name="Yoshikawa H."/>
            <person name="Miyagishima S.Y."/>
        </authorList>
    </citation>
    <scope>NUCLEOTIDE SEQUENCE [LARGE SCALE GENOMIC DNA]</scope>
    <source>
        <strain evidence="2 3">NIES-2499</strain>
    </source>
</reference>
<dbReference type="OrthoDB" id="10064600at2759"/>
<keyword evidence="3" id="KW-1185">Reference proteome</keyword>
<evidence type="ECO:0000256" key="1">
    <source>
        <dbReference type="SAM" id="MobiDB-lite"/>
    </source>
</evidence>
<comment type="caution">
    <text evidence="2">The sequence shown here is derived from an EMBL/GenBank/DDBJ whole genome shotgun (WGS) entry which is preliminary data.</text>
</comment>
<organism evidence="2 3">
    <name type="scientific">Chlamydomonas eustigma</name>
    <dbReference type="NCBI Taxonomy" id="1157962"/>
    <lineage>
        <taxon>Eukaryota</taxon>
        <taxon>Viridiplantae</taxon>
        <taxon>Chlorophyta</taxon>
        <taxon>core chlorophytes</taxon>
        <taxon>Chlorophyceae</taxon>
        <taxon>CS clade</taxon>
        <taxon>Chlamydomonadales</taxon>
        <taxon>Chlamydomonadaceae</taxon>
        <taxon>Chlamydomonas</taxon>
    </lineage>
</organism>
<gene>
    <name evidence="2" type="ORF">CEUSTIGMA_g8436.t1</name>
</gene>
<dbReference type="EMBL" id="BEGY01000059">
    <property type="protein sequence ID" value="GAX81001.1"/>
    <property type="molecule type" value="Genomic_DNA"/>
</dbReference>